<feature type="compositionally biased region" description="Polar residues" evidence="8">
    <location>
        <begin position="233"/>
        <end position="246"/>
    </location>
</feature>
<evidence type="ECO:0000313" key="10">
    <source>
        <dbReference type="EMBL" id="AEO61493.1"/>
    </source>
</evidence>
<sequence>MTATESVKRTSGKEDKAPSKPESESKANQQHAPAADNAHRTPKKRRKVNHACLYCRRSERPCTRCIKRNIGHLCHDEPRDHDSKKSKNLAPSTAQESGSQQSDLGQSALNQNAGAMRPPSFDSAMGNGPGQANKAGSFDAAALASRSGNPLQLVQPTPVSGMAANSLGGMGQFPSLSDAWLASQNPYHDMHNFHSNYVISPEVTNEFNLLNDFLQTSLLDDTAILADDQNQADTASGFPSSSNTMLAPSAAQGSSASAPNAEQGKAISRPASVLPADKTRAYYLQAADPSGNAPEERMRQVLQAKYEAGLLKPFNYIKGYTRLQNYLASHVSASSKQKILRQLDRFRPKFREKIKDLTDMDLVLVEMWFERTLMDYDRVFASMAVPACCWRRTGEIFRGNKEMAELIKVPVEDLRGGKIALHEILTEESNVRYWEEFGTIAFDPAHDTLLTACSLKSPQGGKPVNCCFSFRIRRDEHKIHSSQSATKSQKIEAAVEFAVRLRKILLSATTTPDEHDAILLADAPSLIQDAGEHVSQLHVCQQTYVPGVSGDPEIDELATGLWNVCTRLGRALKDDLGDKEDESAEEGGGGGVVEGRDGQGNAEGIRRLGRLYLYGRVLAFHLLGIARPREKGRAGVIVRLMKLGLKVVRDCLKIAGQVVQTTADYKEWLQDMSKNLPDDEARECQCLEVEYFIMRTAMCWVENRLDVAEHMYSKAERFRPFLTPAYAERLADVLYEIGKSLSDRSDFTIAVKWFERASDVINSQELEHLSREGLELRLAILQALVTALLGSNTTDGFEKAENYVNLIEAEAGNNFVVSLLKLELLRKSPSEVFDSEAYGDVLRHIIRNFAFSESAFKLIMHHIRKLHDKSPGSGCALLDDFIMTLGNAEKDEWMEKAVVTRMWMITNQRDSVETINAVQNVLGCLGKPLGPEAALLWKKLESNYSQGNYDMAENWCHLSLHDSFRNCGAANRSKLESLDAAASIIHGMSPQSRKEPMTAYLSFKVAVRIEDRALAEDCLETVTQAPDHVDYLGACIAESQKAGDIVCAIAALKKLQEKYEYTEPNPIHLPALFRCTIRLLNLLAERPGVDIDSIVSDLCESFESVLYSTMRKIVNEIWALERFDAVKLAKYTRCLFQATLPLDDGLAMNLLDEACSKAKELRESKASWPEEELEWMATTSFNHAIDCYSAHQAERAKEWATKAINLAHYCNDGRLEEILQNKYLRLNLDGDSR</sequence>
<dbReference type="PANTHER" id="PTHR40375">
    <property type="entry name" value="SPORULATION-SPECIFIC PROTEIN 22"/>
    <property type="match status" value="1"/>
</dbReference>
<feature type="region of interest" description="Disordered" evidence="8">
    <location>
        <begin position="73"/>
        <end position="134"/>
    </location>
</feature>
<dbReference type="HOGENOM" id="CLU_001453_2_1_1"/>
<feature type="region of interest" description="Disordered" evidence="8">
    <location>
        <begin position="576"/>
        <end position="598"/>
    </location>
</feature>
<evidence type="ECO:0000256" key="3">
    <source>
        <dbReference type="ARBA" id="ARBA00023015"/>
    </source>
</evidence>
<dbReference type="eggNOG" id="ENOG502QQGC">
    <property type="taxonomic scope" value="Eukaryota"/>
</dbReference>
<dbReference type="GeneID" id="11506867"/>
<feature type="compositionally biased region" description="Polar residues" evidence="8">
    <location>
        <begin position="89"/>
        <end position="113"/>
    </location>
</feature>
<dbReference type="RefSeq" id="XP_003666738.1">
    <property type="nucleotide sequence ID" value="XM_003666690.1"/>
</dbReference>
<dbReference type="CDD" id="cd00067">
    <property type="entry name" value="GAL4"/>
    <property type="match status" value="1"/>
</dbReference>
<dbReference type="Proteomes" id="UP000007322">
    <property type="component" value="Chromosome 7"/>
</dbReference>
<accession>G2QPI0</accession>
<evidence type="ECO:0000256" key="5">
    <source>
        <dbReference type="ARBA" id="ARBA00023163"/>
    </source>
</evidence>
<comment type="subcellular location">
    <subcellularLocation>
        <location evidence="1">Nucleus</location>
    </subcellularLocation>
</comment>
<dbReference type="EMBL" id="CP003008">
    <property type="protein sequence ID" value="AEO61493.1"/>
    <property type="molecule type" value="Genomic_DNA"/>
</dbReference>
<reference evidence="10 11" key="1">
    <citation type="journal article" date="2011" name="Nat. Biotechnol.">
        <title>Comparative genomic analysis of the thermophilic biomass-degrading fungi Myceliophthora thermophila and Thielavia terrestris.</title>
        <authorList>
            <person name="Berka R.M."/>
            <person name="Grigoriev I.V."/>
            <person name="Otillar R."/>
            <person name="Salamov A."/>
            <person name="Grimwood J."/>
            <person name="Reid I."/>
            <person name="Ishmael N."/>
            <person name="John T."/>
            <person name="Darmond C."/>
            <person name="Moisan M.-C."/>
            <person name="Henrissat B."/>
            <person name="Coutinho P.M."/>
            <person name="Lombard V."/>
            <person name="Natvig D.O."/>
            <person name="Lindquist E."/>
            <person name="Schmutz J."/>
            <person name="Lucas S."/>
            <person name="Harris P."/>
            <person name="Powlowski J."/>
            <person name="Bellemare A."/>
            <person name="Taylor D."/>
            <person name="Butler G."/>
            <person name="de Vries R.P."/>
            <person name="Allijn I.E."/>
            <person name="van den Brink J."/>
            <person name="Ushinsky S."/>
            <person name="Storms R."/>
            <person name="Powell A.J."/>
            <person name="Paulsen I.T."/>
            <person name="Elbourne L.D.H."/>
            <person name="Baker S.E."/>
            <person name="Magnuson J."/>
            <person name="LaBoissiere S."/>
            <person name="Clutterbuck A.J."/>
            <person name="Martinez D."/>
            <person name="Wogulis M."/>
            <person name="de Leon A.L."/>
            <person name="Rey M.W."/>
            <person name="Tsang A."/>
        </authorList>
    </citation>
    <scope>NUCLEOTIDE SEQUENCE [LARGE SCALE GENOMIC DNA]</scope>
    <source>
        <strain evidence="11">ATCC 42464 / BCRC 31852 / DSM 1799</strain>
    </source>
</reference>
<dbReference type="GO" id="GO:0051321">
    <property type="term" value="P:meiotic cell cycle"/>
    <property type="evidence" value="ECO:0007669"/>
    <property type="project" value="UniProtKB-KW"/>
</dbReference>
<feature type="compositionally biased region" description="Basic and acidic residues" evidence="8">
    <location>
        <begin position="1"/>
        <end position="25"/>
    </location>
</feature>
<dbReference type="KEGG" id="mtm:MYCTH_117495"/>
<dbReference type="GO" id="GO:0090173">
    <property type="term" value="P:regulation of synaptonemal complex assembly"/>
    <property type="evidence" value="ECO:0007669"/>
    <property type="project" value="InterPro"/>
</dbReference>
<dbReference type="PANTHER" id="PTHR40375:SF2">
    <property type="entry name" value="SPORULATION-SPECIFIC PROTEIN 22"/>
    <property type="match status" value="1"/>
</dbReference>
<feature type="domain" description="ERT1/acuK family PAS" evidence="9">
    <location>
        <begin position="386"/>
        <end position="476"/>
    </location>
</feature>
<evidence type="ECO:0000259" key="9">
    <source>
        <dbReference type="Pfam" id="PF24990"/>
    </source>
</evidence>
<evidence type="ECO:0000256" key="6">
    <source>
        <dbReference type="ARBA" id="ARBA00023242"/>
    </source>
</evidence>
<name>G2QPI0_THET4</name>
<evidence type="ECO:0000256" key="1">
    <source>
        <dbReference type="ARBA" id="ARBA00004123"/>
    </source>
</evidence>
<dbReference type="OrthoDB" id="65716at2759"/>
<protein>
    <recommendedName>
        <fullName evidence="9">ERT1/acuK family PAS domain-containing protein</fullName>
    </recommendedName>
</protein>
<dbReference type="VEuPathDB" id="FungiDB:MYCTH_117495"/>
<feature type="region of interest" description="Disordered" evidence="8">
    <location>
        <begin position="1"/>
        <end position="47"/>
    </location>
</feature>
<feature type="region of interest" description="Disordered" evidence="8">
    <location>
        <begin position="233"/>
        <end position="270"/>
    </location>
</feature>
<evidence type="ECO:0000256" key="2">
    <source>
        <dbReference type="ARBA" id="ARBA00022723"/>
    </source>
</evidence>
<keyword evidence="2" id="KW-0479">Metal-binding</keyword>
<keyword evidence="11" id="KW-1185">Reference proteome</keyword>
<evidence type="ECO:0000256" key="4">
    <source>
        <dbReference type="ARBA" id="ARBA00023125"/>
    </source>
</evidence>
<keyword evidence="6" id="KW-0539">Nucleus</keyword>
<keyword evidence="7" id="KW-0469">Meiosis</keyword>
<evidence type="ECO:0000313" key="11">
    <source>
        <dbReference type="Proteomes" id="UP000007322"/>
    </source>
</evidence>
<dbReference type="GO" id="GO:0005634">
    <property type="term" value="C:nucleus"/>
    <property type="evidence" value="ECO:0007669"/>
    <property type="project" value="UniProtKB-SubCell"/>
</dbReference>
<dbReference type="AlphaFoldDB" id="G2QPI0"/>
<dbReference type="InterPro" id="IPR013940">
    <property type="entry name" value="Spo22/ZIP4/TEX11"/>
</dbReference>
<dbReference type="InterPro" id="IPR039057">
    <property type="entry name" value="Spo22/ZIP4"/>
</dbReference>
<proteinExistence type="predicted"/>
<evidence type="ECO:0000256" key="8">
    <source>
        <dbReference type="SAM" id="MobiDB-lite"/>
    </source>
</evidence>
<dbReference type="InterPro" id="IPR056751">
    <property type="entry name" value="PAS_13"/>
</dbReference>
<dbReference type="GO" id="GO:0003677">
    <property type="term" value="F:DNA binding"/>
    <property type="evidence" value="ECO:0007669"/>
    <property type="project" value="UniProtKB-KW"/>
</dbReference>
<dbReference type="Pfam" id="PF24990">
    <property type="entry name" value="PAS_13"/>
    <property type="match status" value="1"/>
</dbReference>
<dbReference type="InterPro" id="IPR001138">
    <property type="entry name" value="Zn2Cys6_DnaBD"/>
</dbReference>
<feature type="compositionally biased region" description="Low complexity" evidence="8">
    <location>
        <begin position="247"/>
        <end position="261"/>
    </location>
</feature>
<dbReference type="OMA" id="NANICKS"/>
<keyword evidence="3" id="KW-0805">Transcription regulation</keyword>
<feature type="compositionally biased region" description="Basic and acidic residues" evidence="8">
    <location>
        <begin position="73"/>
        <end position="85"/>
    </location>
</feature>
<dbReference type="GO" id="GO:0008270">
    <property type="term" value="F:zinc ion binding"/>
    <property type="evidence" value="ECO:0007669"/>
    <property type="project" value="InterPro"/>
</dbReference>
<keyword evidence="5" id="KW-0804">Transcription</keyword>
<keyword evidence="4" id="KW-0238">DNA-binding</keyword>
<evidence type="ECO:0000256" key="7">
    <source>
        <dbReference type="ARBA" id="ARBA00023254"/>
    </source>
</evidence>
<dbReference type="InParanoid" id="G2QPI0"/>
<dbReference type="Pfam" id="PF08631">
    <property type="entry name" value="SPO22"/>
    <property type="match status" value="1"/>
</dbReference>
<organism evidence="10 11">
    <name type="scientific">Thermothelomyces thermophilus (strain ATCC 42464 / BCRC 31852 / DSM 1799)</name>
    <name type="common">Sporotrichum thermophile</name>
    <dbReference type="NCBI Taxonomy" id="573729"/>
    <lineage>
        <taxon>Eukaryota</taxon>
        <taxon>Fungi</taxon>
        <taxon>Dikarya</taxon>
        <taxon>Ascomycota</taxon>
        <taxon>Pezizomycotina</taxon>
        <taxon>Sordariomycetes</taxon>
        <taxon>Sordariomycetidae</taxon>
        <taxon>Sordariales</taxon>
        <taxon>Chaetomiaceae</taxon>
        <taxon>Thermothelomyces</taxon>
    </lineage>
</organism>
<gene>
    <name evidence="10" type="ORF">MYCTH_117495</name>
</gene>
<dbReference type="GO" id="GO:0000981">
    <property type="term" value="F:DNA-binding transcription factor activity, RNA polymerase II-specific"/>
    <property type="evidence" value="ECO:0007669"/>
    <property type="project" value="InterPro"/>
</dbReference>